<evidence type="ECO:0000256" key="1">
    <source>
        <dbReference type="SAM" id="MobiDB-lite"/>
    </source>
</evidence>
<accession>A0A0E9XT31</accession>
<protein>
    <submittedName>
        <fullName evidence="2">Uncharacterized protein</fullName>
    </submittedName>
</protein>
<organism evidence="2">
    <name type="scientific">Anguilla anguilla</name>
    <name type="common">European freshwater eel</name>
    <name type="synonym">Muraena anguilla</name>
    <dbReference type="NCBI Taxonomy" id="7936"/>
    <lineage>
        <taxon>Eukaryota</taxon>
        <taxon>Metazoa</taxon>
        <taxon>Chordata</taxon>
        <taxon>Craniata</taxon>
        <taxon>Vertebrata</taxon>
        <taxon>Euteleostomi</taxon>
        <taxon>Actinopterygii</taxon>
        <taxon>Neopterygii</taxon>
        <taxon>Teleostei</taxon>
        <taxon>Anguilliformes</taxon>
        <taxon>Anguillidae</taxon>
        <taxon>Anguilla</taxon>
    </lineage>
</organism>
<feature type="region of interest" description="Disordered" evidence="1">
    <location>
        <begin position="1"/>
        <end position="47"/>
    </location>
</feature>
<reference evidence="2" key="1">
    <citation type="submission" date="2014-11" db="EMBL/GenBank/DDBJ databases">
        <authorList>
            <person name="Amaro Gonzalez C."/>
        </authorList>
    </citation>
    <scope>NUCLEOTIDE SEQUENCE</scope>
</reference>
<proteinExistence type="predicted"/>
<evidence type="ECO:0000313" key="2">
    <source>
        <dbReference type="EMBL" id="JAI05893.1"/>
    </source>
</evidence>
<feature type="compositionally biased region" description="Basic residues" evidence="1">
    <location>
        <begin position="24"/>
        <end position="35"/>
    </location>
</feature>
<sequence>MLGGERHLGRVPHHPPRHEPGGRQHLRGYARHPRAHPGSSHHGPSVLHSGQIDLPLLLLCGPVQGDLGSPTHTPVISSICFGKRPIALGSLRLLTLTPVSGLGNEGLNINHGSDVLP</sequence>
<dbReference type="EMBL" id="GBXM01002685">
    <property type="protein sequence ID" value="JAI05893.1"/>
    <property type="molecule type" value="Transcribed_RNA"/>
</dbReference>
<dbReference type="AlphaFoldDB" id="A0A0E9XT31"/>
<reference evidence="2" key="2">
    <citation type="journal article" date="2015" name="Fish Shellfish Immunol.">
        <title>Early steps in the European eel (Anguilla anguilla)-Vibrio vulnificus interaction in the gills: Role of the RtxA13 toxin.</title>
        <authorList>
            <person name="Callol A."/>
            <person name="Pajuelo D."/>
            <person name="Ebbesson L."/>
            <person name="Teles M."/>
            <person name="MacKenzie S."/>
            <person name="Amaro C."/>
        </authorList>
    </citation>
    <scope>NUCLEOTIDE SEQUENCE</scope>
</reference>
<name>A0A0E9XT31_ANGAN</name>